<proteinExistence type="predicted"/>
<protein>
    <submittedName>
        <fullName evidence="2">Uncharacterized protein</fullName>
    </submittedName>
</protein>
<evidence type="ECO:0000256" key="1">
    <source>
        <dbReference type="SAM" id="MobiDB-lite"/>
    </source>
</evidence>
<accession>A0AAW2VEJ6</accession>
<comment type="caution">
    <text evidence="2">The sequence shown here is derived from an EMBL/GenBank/DDBJ whole genome shotgun (WGS) entry which is preliminary data.</text>
</comment>
<reference evidence="2" key="1">
    <citation type="submission" date="2020-06" db="EMBL/GenBank/DDBJ databases">
        <authorList>
            <person name="Li T."/>
            <person name="Hu X."/>
            <person name="Zhang T."/>
            <person name="Song X."/>
            <person name="Zhang H."/>
            <person name="Dai N."/>
            <person name="Sheng W."/>
            <person name="Hou X."/>
            <person name="Wei L."/>
        </authorList>
    </citation>
    <scope>NUCLEOTIDE SEQUENCE</scope>
    <source>
        <strain evidence="2">KEN1</strain>
        <tissue evidence="2">Leaf</tissue>
    </source>
</reference>
<evidence type="ECO:0000313" key="2">
    <source>
        <dbReference type="EMBL" id="KAL0427642.1"/>
    </source>
</evidence>
<organism evidence="2">
    <name type="scientific">Sesamum latifolium</name>
    <dbReference type="NCBI Taxonomy" id="2727402"/>
    <lineage>
        <taxon>Eukaryota</taxon>
        <taxon>Viridiplantae</taxon>
        <taxon>Streptophyta</taxon>
        <taxon>Embryophyta</taxon>
        <taxon>Tracheophyta</taxon>
        <taxon>Spermatophyta</taxon>
        <taxon>Magnoliopsida</taxon>
        <taxon>eudicotyledons</taxon>
        <taxon>Gunneridae</taxon>
        <taxon>Pentapetalae</taxon>
        <taxon>asterids</taxon>
        <taxon>lamiids</taxon>
        <taxon>Lamiales</taxon>
        <taxon>Pedaliaceae</taxon>
        <taxon>Sesamum</taxon>
    </lineage>
</organism>
<name>A0AAW2VEJ6_9LAMI</name>
<gene>
    <name evidence="2" type="ORF">Slati_2939000</name>
</gene>
<reference evidence="2" key="2">
    <citation type="journal article" date="2024" name="Plant">
        <title>Genomic evolution and insights into agronomic trait innovations of Sesamum species.</title>
        <authorList>
            <person name="Miao H."/>
            <person name="Wang L."/>
            <person name="Qu L."/>
            <person name="Liu H."/>
            <person name="Sun Y."/>
            <person name="Le M."/>
            <person name="Wang Q."/>
            <person name="Wei S."/>
            <person name="Zheng Y."/>
            <person name="Lin W."/>
            <person name="Duan Y."/>
            <person name="Cao H."/>
            <person name="Xiong S."/>
            <person name="Wang X."/>
            <person name="Wei L."/>
            <person name="Li C."/>
            <person name="Ma Q."/>
            <person name="Ju M."/>
            <person name="Zhao R."/>
            <person name="Li G."/>
            <person name="Mu C."/>
            <person name="Tian Q."/>
            <person name="Mei H."/>
            <person name="Zhang T."/>
            <person name="Gao T."/>
            <person name="Zhang H."/>
        </authorList>
    </citation>
    <scope>NUCLEOTIDE SEQUENCE</scope>
    <source>
        <strain evidence="2">KEN1</strain>
    </source>
</reference>
<dbReference type="EMBL" id="JACGWN010000010">
    <property type="protein sequence ID" value="KAL0427642.1"/>
    <property type="molecule type" value="Genomic_DNA"/>
</dbReference>
<feature type="region of interest" description="Disordered" evidence="1">
    <location>
        <begin position="32"/>
        <end position="53"/>
    </location>
</feature>
<sequence>MSLVTEGGRWPLLQLAREVASIAWSQQAAARSELTRPGDWRPQQVAVQTGSELAESSATCDPLAIH</sequence>
<dbReference type="AlphaFoldDB" id="A0AAW2VEJ6"/>